<keyword evidence="4" id="KW-0175">Coiled coil</keyword>
<dbReference type="PANTHER" id="PTHR10129:SF50">
    <property type="entry name" value="BZIP DOMAIN-CONTAINING PROTEIN"/>
    <property type="match status" value="1"/>
</dbReference>
<protein>
    <recommendedName>
        <fullName evidence="6">Basic leucine zipper domain-containing protein</fullName>
    </recommendedName>
</protein>
<dbReference type="GO" id="GO:0000978">
    <property type="term" value="F:RNA polymerase II cis-regulatory region sequence-specific DNA binding"/>
    <property type="evidence" value="ECO:0007669"/>
    <property type="project" value="TreeGrafter"/>
</dbReference>
<dbReference type="InterPro" id="IPR008917">
    <property type="entry name" value="TF_DNA-bd_sf"/>
</dbReference>
<dbReference type="Proteomes" id="UP000318571">
    <property type="component" value="Chromosome 9"/>
</dbReference>
<comment type="caution">
    <text evidence="7">The sequence shown here is derived from an EMBL/GenBank/DDBJ whole genome shotgun (WGS) entry which is preliminary data.</text>
</comment>
<feature type="compositionally biased region" description="Basic residues" evidence="5">
    <location>
        <begin position="98"/>
        <end position="121"/>
    </location>
</feature>
<keyword evidence="1" id="KW-0805">Transcription regulation</keyword>
<dbReference type="InterPro" id="IPR004826">
    <property type="entry name" value="bZIP_Maf"/>
</dbReference>
<feature type="region of interest" description="Disordered" evidence="5">
    <location>
        <begin position="17"/>
        <end position="46"/>
    </location>
</feature>
<evidence type="ECO:0000256" key="5">
    <source>
        <dbReference type="SAM" id="MobiDB-lite"/>
    </source>
</evidence>
<dbReference type="SUPFAM" id="SSF101447">
    <property type="entry name" value="Formin homology 2 domain (FH2 domain)"/>
    <property type="match status" value="1"/>
</dbReference>
<accession>A0A553NXF2</accession>
<feature type="compositionally biased region" description="Pro residues" evidence="5">
    <location>
        <begin position="123"/>
        <end position="136"/>
    </location>
</feature>
<feature type="region of interest" description="Disordered" evidence="5">
    <location>
        <begin position="63"/>
        <end position="246"/>
    </location>
</feature>
<evidence type="ECO:0000313" key="8">
    <source>
        <dbReference type="Proteomes" id="UP000318571"/>
    </source>
</evidence>
<dbReference type="PANTHER" id="PTHR10129">
    <property type="entry name" value="TRANSCRIPTION FACTOR MAF"/>
    <property type="match status" value="1"/>
</dbReference>
<feature type="compositionally biased region" description="Polar residues" evidence="5">
    <location>
        <begin position="222"/>
        <end position="241"/>
    </location>
</feature>
<feature type="compositionally biased region" description="Low complexity" evidence="5">
    <location>
        <begin position="204"/>
        <end position="214"/>
    </location>
</feature>
<reference evidence="7 8" key="1">
    <citation type="journal article" date="2018" name="Nat. Ecol. Evol.">
        <title>Genomic signatures of mitonuclear coevolution across populations of Tigriopus californicus.</title>
        <authorList>
            <person name="Barreto F.S."/>
            <person name="Watson E.T."/>
            <person name="Lima T.G."/>
            <person name="Willett C.S."/>
            <person name="Edmands S."/>
            <person name="Li W."/>
            <person name="Burton R.S."/>
        </authorList>
    </citation>
    <scope>NUCLEOTIDE SEQUENCE [LARGE SCALE GENOMIC DNA]</scope>
    <source>
        <strain evidence="7 8">San Diego</strain>
    </source>
</reference>
<dbReference type="STRING" id="6832.A0A553NXF2"/>
<keyword evidence="8" id="KW-1185">Reference proteome</keyword>
<keyword evidence="2" id="KW-0238">DNA-binding</keyword>
<keyword evidence="3" id="KW-0804">Transcription</keyword>
<evidence type="ECO:0000256" key="4">
    <source>
        <dbReference type="SAM" id="Coils"/>
    </source>
</evidence>
<dbReference type="Gene3D" id="1.20.5.170">
    <property type="match status" value="1"/>
</dbReference>
<dbReference type="SUPFAM" id="SSF47454">
    <property type="entry name" value="A DNA-binding domain in eukaryotic transcription factors"/>
    <property type="match status" value="1"/>
</dbReference>
<feature type="compositionally biased region" description="Low complexity" evidence="5">
    <location>
        <begin position="143"/>
        <end position="155"/>
    </location>
</feature>
<evidence type="ECO:0000256" key="3">
    <source>
        <dbReference type="ARBA" id="ARBA00023163"/>
    </source>
</evidence>
<feature type="coiled-coil region" evidence="4">
    <location>
        <begin position="317"/>
        <end position="358"/>
    </location>
</feature>
<gene>
    <name evidence="7" type="ORF">TCAL_13312</name>
</gene>
<dbReference type="OMA" id="DHEMSKQ"/>
<feature type="compositionally biased region" description="Low complexity" evidence="5">
    <location>
        <begin position="172"/>
        <end position="194"/>
    </location>
</feature>
<dbReference type="GO" id="GO:0005634">
    <property type="term" value="C:nucleus"/>
    <property type="evidence" value="ECO:0007669"/>
    <property type="project" value="TreeGrafter"/>
</dbReference>
<evidence type="ECO:0000313" key="7">
    <source>
        <dbReference type="EMBL" id="TRY70106.1"/>
    </source>
</evidence>
<evidence type="ECO:0000256" key="2">
    <source>
        <dbReference type="ARBA" id="ARBA00023125"/>
    </source>
</evidence>
<dbReference type="AlphaFoldDB" id="A0A553NXF2"/>
<sequence length="398" mass="45713">MVMHMLRVKNVEELKSNDCSHVQDPDGEGTSYHNAQRHAHGHFPSSSELDYYKDIALDRSRPVILTPHDQIRPQRQEADDEHSSPCQYQHYQYEHRPPLPHHHHHHHHHHPHRHHHQHHHPTATPPPPPPPPPPPYDLSQRCLSQPRAQSQSPSQAPLPPVPSLHAATASVPRAPSPGRRSLSPSLPSRVPSSPNGGEGHSVQLSGRRTSSLLSSREDLSPKSPSVQSESPSEAFNANEPSVPSHHLQADEKVANLTDDKLVSLDLQSLNTFLRRLNVPKEEQRRLKKRRRLLKNRCYATVFRVKRRHHQDTMENDLKSYSSAKRKALETLEDMEKRFQALNEEEQKLDQKIIQIVRENPHLKDDANMFLVQCYAVCNKDVDHEMSKQYLFRSLESMK</sequence>
<organism evidence="7 8">
    <name type="scientific">Tigriopus californicus</name>
    <name type="common">Marine copepod</name>
    <dbReference type="NCBI Taxonomy" id="6832"/>
    <lineage>
        <taxon>Eukaryota</taxon>
        <taxon>Metazoa</taxon>
        <taxon>Ecdysozoa</taxon>
        <taxon>Arthropoda</taxon>
        <taxon>Crustacea</taxon>
        <taxon>Multicrustacea</taxon>
        <taxon>Hexanauplia</taxon>
        <taxon>Copepoda</taxon>
        <taxon>Harpacticoida</taxon>
        <taxon>Harpacticidae</taxon>
        <taxon>Tigriopus</taxon>
    </lineage>
</organism>
<dbReference type="Pfam" id="PF03131">
    <property type="entry name" value="bZIP_Maf"/>
    <property type="match status" value="1"/>
</dbReference>
<feature type="domain" description="Basic leucine zipper" evidence="6">
    <location>
        <begin position="256"/>
        <end position="348"/>
    </location>
</feature>
<evidence type="ECO:0000256" key="1">
    <source>
        <dbReference type="ARBA" id="ARBA00023015"/>
    </source>
</evidence>
<name>A0A553NXF2_TIGCA</name>
<dbReference type="GO" id="GO:0000981">
    <property type="term" value="F:DNA-binding transcription factor activity, RNA polymerase II-specific"/>
    <property type="evidence" value="ECO:0007669"/>
    <property type="project" value="TreeGrafter"/>
</dbReference>
<evidence type="ECO:0000259" key="6">
    <source>
        <dbReference type="Pfam" id="PF03131"/>
    </source>
</evidence>
<feature type="compositionally biased region" description="Basic and acidic residues" evidence="5">
    <location>
        <begin position="69"/>
        <end position="83"/>
    </location>
</feature>
<dbReference type="EMBL" id="VCGU01000009">
    <property type="protein sequence ID" value="TRY70106.1"/>
    <property type="molecule type" value="Genomic_DNA"/>
</dbReference>
<dbReference type="InterPro" id="IPR024874">
    <property type="entry name" value="Transcription_factor_Maf_fam"/>
</dbReference>
<proteinExistence type="predicted"/>